<dbReference type="PaxDb" id="411902-CLOBOL_05965"/>
<protein>
    <submittedName>
        <fullName evidence="1">Uncharacterized protein</fullName>
    </submittedName>
</protein>
<dbReference type="AlphaFoldDB" id="A8S1G7"/>
<gene>
    <name evidence="1" type="ORF">CLOBOL_05965</name>
</gene>
<dbReference type="EMBL" id="ABCC02000046">
    <property type="protein sequence ID" value="EDP13788.1"/>
    <property type="molecule type" value="Genomic_DNA"/>
</dbReference>
<dbReference type="Proteomes" id="UP000005396">
    <property type="component" value="Unassembled WGS sequence"/>
</dbReference>
<proteinExistence type="predicted"/>
<organism evidence="1 2">
    <name type="scientific">Enterocloster bolteae (strain ATCC BAA-613 / DSM 15670 / CCUG 46953 / JCM 12243 / WAL 16351)</name>
    <name type="common">Clostridium bolteae</name>
    <dbReference type="NCBI Taxonomy" id="411902"/>
    <lineage>
        <taxon>Bacteria</taxon>
        <taxon>Bacillati</taxon>
        <taxon>Bacillota</taxon>
        <taxon>Clostridia</taxon>
        <taxon>Lachnospirales</taxon>
        <taxon>Lachnospiraceae</taxon>
        <taxon>Enterocloster</taxon>
    </lineage>
</organism>
<comment type="caution">
    <text evidence="1">The sequence shown here is derived from an EMBL/GenBank/DDBJ whole genome shotgun (WGS) entry which is preliminary data.</text>
</comment>
<evidence type="ECO:0000313" key="1">
    <source>
        <dbReference type="EMBL" id="EDP13788.1"/>
    </source>
</evidence>
<accession>A8S1G7</accession>
<dbReference type="HOGENOM" id="CLU_3307295_0_0_9"/>
<reference evidence="1 2" key="2">
    <citation type="submission" date="2007-09" db="EMBL/GenBank/DDBJ databases">
        <title>Draft genome sequence of Clostridium bolteae (ATCC BAA-613).</title>
        <authorList>
            <person name="Sudarsanam P."/>
            <person name="Ley R."/>
            <person name="Guruge J."/>
            <person name="Turnbaugh P.J."/>
            <person name="Mahowald M."/>
            <person name="Liep D."/>
            <person name="Gordon J."/>
        </authorList>
    </citation>
    <scope>NUCLEOTIDE SEQUENCE [LARGE SCALE GENOMIC DNA]</scope>
    <source>
        <strain evidence="2">ATCC BAA-613 / DSM 15670 / CCUG 46953 / JCM 12243 / WAL 16351</strain>
    </source>
</reference>
<reference evidence="1 2" key="1">
    <citation type="submission" date="2007-08" db="EMBL/GenBank/DDBJ databases">
        <authorList>
            <person name="Fulton L."/>
            <person name="Clifton S."/>
            <person name="Fulton B."/>
            <person name="Xu J."/>
            <person name="Minx P."/>
            <person name="Pepin K.H."/>
            <person name="Johnson M."/>
            <person name="Thiruvilangam P."/>
            <person name="Bhonagiri V."/>
            <person name="Nash W.E."/>
            <person name="Mardis E.R."/>
            <person name="Wilson R.K."/>
        </authorList>
    </citation>
    <scope>NUCLEOTIDE SEQUENCE [LARGE SCALE GENOMIC DNA]</scope>
    <source>
        <strain evidence="2">ATCC BAA-613 / DSM 15670 / CCUG 46953 / JCM 12243 / WAL 16351</strain>
    </source>
</reference>
<evidence type="ECO:0000313" key="2">
    <source>
        <dbReference type="Proteomes" id="UP000005396"/>
    </source>
</evidence>
<sequence length="39" mass="4616">MIHIRKDFYNKWEVFPFLLLETPVSLSKNAPGKALKRIN</sequence>
<name>A8S1G7_ENTBW</name>